<dbReference type="RefSeq" id="WP_111972909.1">
    <property type="nucleotide sequence ID" value="NZ_UAVS01000006.1"/>
</dbReference>
<sequence>MKKIYILIVGFSILAFSGCNTKDNNDIIGEKEEPKKEKTKDELLKEKLNIPIEAEIIEQTIPRIGFPSDVLAKHNNTFYFYKYDSQTYQVLSKHIETLPDSLTFRGEKVAQMDTKRLQPTFVYVNGYVSVATIKVQFEDDGDFEYELYNKKFILNDENVKVVDIPYKVASIKYQEGLGYFVTIEGNRDKQLLYDANWDFWGEIPMQIYTYDCYRINKKYAVLKNEHEILLLEYQGNAFVKKYVGVLPELITGYYPSLKVEKDIVQIYFYKEDNISHQKNYYFKFTGKELILVNM</sequence>
<dbReference type="PROSITE" id="PS51257">
    <property type="entry name" value="PROKAR_LIPOPROTEIN"/>
    <property type="match status" value="1"/>
</dbReference>
<reference evidence="1 2" key="1">
    <citation type="submission" date="2018-06" db="EMBL/GenBank/DDBJ databases">
        <authorList>
            <consortium name="Pathogen Informatics"/>
            <person name="Doyle S."/>
        </authorList>
    </citation>
    <scope>NUCLEOTIDE SEQUENCE [LARGE SCALE GENOMIC DNA]</scope>
    <source>
        <strain evidence="1 2">NCTC11545</strain>
    </source>
</reference>
<name>A0A2X2SN48_CAPOC</name>
<protein>
    <recommendedName>
        <fullName evidence="3">Lipoprotein</fullName>
    </recommendedName>
</protein>
<evidence type="ECO:0000313" key="2">
    <source>
        <dbReference type="Proteomes" id="UP000250169"/>
    </source>
</evidence>
<organism evidence="1 2">
    <name type="scientific">Capnocytophaga ochracea</name>
    <dbReference type="NCBI Taxonomy" id="1018"/>
    <lineage>
        <taxon>Bacteria</taxon>
        <taxon>Pseudomonadati</taxon>
        <taxon>Bacteroidota</taxon>
        <taxon>Flavobacteriia</taxon>
        <taxon>Flavobacteriales</taxon>
        <taxon>Flavobacteriaceae</taxon>
        <taxon>Capnocytophaga</taxon>
    </lineage>
</organism>
<dbReference type="Proteomes" id="UP000250169">
    <property type="component" value="Unassembled WGS sequence"/>
</dbReference>
<accession>A0A2X2SN48</accession>
<proteinExistence type="predicted"/>
<dbReference type="AlphaFoldDB" id="A0A2X2SN48"/>
<gene>
    <name evidence="1" type="ORF">NCTC11545_01726</name>
</gene>
<dbReference type="EMBL" id="UAVS01000006">
    <property type="protein sequence ID" value="SQA94536.1"/>
    <property type="molecule type" value="Genomic_DNA"/>
</dbReference>
<evidence type="ECO:0000313" key="1">
    <source>
        <dbReference type="EMBL" id="SQA94536.1"/>
    </source>
</evidence>
<evidence type="ECO:0008006" key="3">
    <source>
        <dbReference type="Google" id="ProtNLM"/>
    </source>
</evidence>